<dbReference type="SMART" id="SM00647">
    <property type="entry name" value="IBR"/>
    <property type="match status" value="2"/>
</dbReference>
<dbReference type="InterPro" id="IPR013083">
    <property type="entry name" value="Znf_RING/FYVE/PHD"/>
</dbReference>
<proteinExistence type="inferred from homology"/>
<dbReference type="Pfam" id="PF22191">
    <property type="entry name" value="IBR_1"/>
    <property type="match status" value="1"/>
</dbReference>
<keyword evidence="8" id="KW-0833">Ubl conjugation pathway</keyword>
<sequence length="458" mass="52844">MSALKSIYENDEGVLEYSEDAISQLISGTLRVDLPRLATPLTVYLRTQTSEIKKYDFDFAGPVHVFFNLPEDYPSISPPIIKLKAVWLSAALNEKLMRKIDEICMESIGLGMLFFVMEAVIDETRDMKKFAGEIDLDGFDFNELEITPMNRLELIAHADHEGELREFHGTNYECHVCFENFLGKDCTRFLPCKHVFCCNCAANYFKTMLNENVKQIECMEDGCKSVASDCDLRKFFSEEEFERYQTILHRNTLESMGDVVICARESCQLPVVVERSDPASSSSYSMVAQCTKCRYSFCLLCRRVNHGIEPCRINANLEQVVEQYENGSEAEKKEFHRRYGGEKRFRMLVDQYKNEKWIQANSKKCPRCRFGIERSFGCNKMQCTKCNCNFCWLCLRILDSGNPYDHFAGGDLTATCVNRLFDGTEMEFDSESEDEFVDYDFVDSDEEDRNVILFMDGI</sequence>
<accession>A0A1I8A827</accession>
<organism evidence="15 16">
    <name type="scientific">Steinernema glaseri</name>
    <dbReference type="NCBI Taxonomy" id="37863"/>
    <lineage>
        <taxon>Eukaryota</taxon>
        <taxon>Metazoa</taxon>
        <taxon>Ecdysozoa</taxon>
        <taxon>Nematoda</taxon>
        <taxon>Chromadorea</taxon>
        <taxon>Rhabditida</taxon>
        <taxon>Tylenchina</taxon>
        <taxon>Panagrolaimomorpha</taxon>
        <taxon>Strongyloidoidea</taxon>
        <taxon>Steinernematidae</taxon>
        <taxon>Steinernema</taxon>
    </lineage>
</organism>
<evidence type="ECO:0000256" key="3">
    <source>
        <dbReference type="ARBA" id="ARBA00012251"/>
    </source>
</evidence>
<dbReference type="Gene3D" id="3.30.40.10">
    <property type="entry name" value="Zinc/RING finger domain, C3HC4 (zinc finger)"/>
    <property type="match status" value="1"/>
</dbReference>
<comment type="similarity">
    <text evidence="10">Belongs to the RBR family. RNF14 subfamily.</text>
</comment>
<dbReference type="SUPFAM" id="SSF57850">
    <property type="entry name" value="RING/U-box"/>
    <property type="match status" value="3"/>
</dbReference>
<feature type="domain" description="RING-type" evidence="12">
    <location>
        <begin position="174"/>
        <end position="221"/>
    </location>
</feature>
<evidence type="ECO:0000256" key="7">
    <source>
        <dbReference type="ARBA" id="ARBA00022771"/>
    </source>
</evidence>
<keyword evidence="4" id="KW-0808">Transferase</keyword>
<dbReference type="Pfam" id="PF05773">
    <property type="entry name" value="RWD"/>
    <property type="match status" value="1"/>
</dbReference>
<dbReference type="SUPFAM" id="SSF54495">
    <property type="entry name" value="UBC-like"/>
    <property type="match status" value="1"/>
</dbReference>
<dbReference type="EC" id="2.3.2.31" evidence="3"/>
<evidence type="ECO:0000313" key="15">
    <source>
        <dbReference type="Proteomes" id="UP000095287"/>
    </source>
</evidence>
<keyword evidence="15" id="KW-1185">Reference proteome</keyword>
<dbReference type="InterPro" id="IPR016135">
    <property type="entry name" value="UBQ-conjugating_enzyme/RWD"/>
</dbReference>
<dbReference type="InterPro" id="IPR006575">
    <property type="entry name" value="RWD_dom"/>
</dbReference>
<comment type="pathway">
    <text evidence="2">Protein modification; protein ubiquitination.</text>
</comment>
<name>A0A1I8A827_9BILA</name>
<evidence type="ECO:0000256" key="11">
    <source>
        <dbReference type="PROSITE-ProRule" id="PRU00175"/>
    </source>
</evidence>
<dbReference type="InterPro" id="IPR044066">
    <property type="entry name" value="TRIAD_supradom"/>
</dbReference>
<keyword evidence="9" id="KW-0862">Zinc</keyword>
<reference evidence="16" key="1">
    <citation type="submission" date="2016-11" db="UniProtKB">
        <authorList>
            <consortium name="WormBaseParasite"/>
        </authorList>
    </citation>
    <scope>IDENTIFICATION</scope>
</reference>
<dbReference type="GO" id="GO:0008270">
    <property type="term" value="F:zinc ion binding"/>
    <property type="evidence" value="ECO:0007669"/>
    <property type="project" value="UniProtKB-KW"/>
</dbReference>
<evidence type="ECO:0000259" key="12">
    <source>
        <dbReference type="PROSITE" id="PS50089"/>
    </source>
</evidence>
<dbReference type="AlphaFoldDB" id="A0A1I8A827"/>
<dbReference type="PROSITE" id="PS50089">
    <property type="entry name" value="ZF_RING_2"/>
    <property type="match status" value="1"/>
</dbReference>
<protein>
    <recommendedName>
        <fullName evidence="3">RBR-type E3 ubiquitin transferase</fullName>
        <ecNumber evidence="3">2.3.2.31</ecNumber>
    </recommendedName>
</protein>
<evidence type="ECO:0000259" key="14">
    <source>
        <dbReference type="PROSITE" id="PS51873"/>
    </source>
</evidence>
<feature type="domain" description="RING-type" evidence="14">
    <location>
        <begin position="170"/>
        <end position="420"/>
    </location>
</feature>
<dbReference type="PROSITE" id="PS51873">
    <property type="entry name" value="TRIAD"/>
    <property type="match status" value="1"/>
</dbReference>
<keyword evidence="6" id="KW-0677">Repeat</keyword>
<dbReference type="CDD" id="cd20341">
    <property type="entry name" value="BRcat_RBR_RNF14"/>
    <property type="match status" value="1"/>
</dbReference>
<evidence type="ECO:0000259" key="13">
    <source>
        <dbReference type="PROSITE" id="PS50908"/>
    </source>
</evidence>
<comment type="catalytic activity">
    <reaction evidence="1">
        <text>[E2 ubiquitin-conjugating enzyme]-S-ubiquitinyl-L-cysteine + [acceptor protein]-L-lysine = [E2 ubiquitin-conjugating enzyme]-L-cysteine + [acceptor protein]-N(6)-ubiquitinyl-L-lysine.</text>
        <dbReference type="EC" id="2.3.2.31"/>
    </reaction>
</comment>
<dbReference type="InterPro" id="IPR001841">
    <property type="entry name" value="Znf_RING"/>
</dbReference>
<dbReference type="Proteomes" id="UP000095287">
    <property type="component" value="Unplaced"/>
</dbReference>
<dbReference type="GO" id="GO:0061630">
    <property type="term" value="F:ubiquitin protein ligase activity"/>
    <property type="evidence" value="ECO:0007669"/>
    <property type="project" value="UniProtKB-EC"/>
</dbReference>
<dbReference type="PANTHER" id="PTHR11685">
    <property type="entry name" value="RBR FAMILY RING FINGER AND IBR DOMAIN-CONTAINING"/>
    <property type="match status" value="1"/>
</dbReference>
<dbReference type="PROSITE" id="PS00518">
    <property type="entry name" value="ZF_RING_1"/>
    <property type="match status" value="1"/>
</dbReference>
<evidence type="ECO:0000256" key="2">
    <source>
        <dbReference type="ARBA" id="ARBA00004906"/>
    </source>
</evidence>
<keyword evidence="5" id="KW-0479">Metal-binding</keyword>
<dbReference type="Gene3D" id="1.20.120.1750">
    <property type="match status" value="1"/>
</dbReference>
<dbReference type="CDD" id="cd20354">
    <property type="entry name" value="Rcat_RBR_RNF14"/>
    <property type="match status" value="1"/>
</dbReference>
<evidence type="ECO:0000256" key="1">
    <source>
        <dbReference type="ARBA" id="ARBA00001798"/>
    </source>
</evidence>
<evidence type="ECO:0000313" key="16">
    <source>
        <dbReference type="WBParaSite" id="L893_g33626.t1"/>
    </source>
</evidence>
<dbReference type="InterPro" id="IPR047548">
    <property type="entry name" value="Rcat_RBR_RNF14"/>
</dbReference>
<dbReference type="PROSITE" id="PS50908">
    <property type="entry name" value="RWD"/>
    <property type="match status" value="1"/>
</dbReference>
<dbReference type="InterPro" id="IPR002867">
    <property type="entry name" value="IBR_dom"/>
</dbReference>
<evidence type="ECO:0000256" key="6">
    <source>
        <dbReference type="ARBA" id="ARBA00022737"/>
    </source>
</evidence>
<dbReference type="Gene3D" id="3.10.110.10">
    <property type="entry name" value="Ubiquitin Conjugating Enzyme"/>
    <property type="match status" value="1"/>
</dbReference>
<dbReference type="Pfam" id="PF01485">
    <property type="entry name" value="IBR"/>
    <property type="match status" value="1"/>
</dbReference>
<evidence type="ECO:0000256" key="5">
    <source>
        <dbReference type="ARBA" id="ARBA00022723"/>
    </source>
</evidence>
<evidence type="ECO:0000256" key="10">
    <source>
        <dbReference type="ARBA" id="ARBA00044508"/>
    </source>
</evidence>
<evidence type="ECO:0000256" key="4">
    <source>
        <dbReference type="ARBA" id="ARBA00022679"/>
    </source>
</evidence>
<dbReference type="InterPro" id="IPR031127">
    <property type="entry name" value="E3_UB_ligase_RBR"/>
</dbReference>
<dbReference type="SMART" id="SM00184">
    <property type="entry name" value="RING"/>
    <property type="match status" value="2"/>
</dbReference>
<feature type="domain" description="RWD" evidence="13">
    <location>
        <begin position="1"/>
        <end position="127"/>
    </location>
</feature>
<keyword evidence="7 11" id="KW-0863">Zinc-finger</keyword>
<evidence type="ECO:0000256" key="9">
    <source>
        <dbReference type="ARBA" id="ARBA00022833"/>
    </source>
</evidence>
<dbReference type="CDD" id="cd23820">
    <property type="entry name" value="RWD_RNF14"/>
    <property type="match status" value="1"/>
</dbReference>
<dbReference type="WBParaSite" id="L893_g33626.t1">
    <property type="protein sequence ID" value="L893_g33626.t1"/>
    <property type="gene ID" value="L893_g33626"/>
</dbReference>
<dbReference type="GO" id="GO:0016567">
    <property type="term" value="P:protein ubiquitination"/>
    <property type="evidence" value="ECO:0007669"/>
    <property type="project" value="InterPro"/>
</dbReference>
<dbReference type="InterPro" id="IPR017907">
    <property type="entry name" value="Znf_RING_CS"/>
</dbReference>
<evidence type="ECO:0000256" key="8">
    <source>
        <dbReference type="ARBA" id="ARBA00022786"/>
    </source>
</evidence>